<protein>
    <recommendedName>
        <fullName evidence="3">Pseudouridine synthase</fullName>
        <ecNumber evidence="3">5.4.99.-</ecNumber>
    </recommendedName>
</protein>
<dbReference type="InterPro" id="IPR042092">
    <property type="entry name" value="PsdUridine_s_RsuA/RluB/E/F_cat"/>
</dbReference>
<dbReference type="Gene3D" id="3.30.70.1560">
    <property type="entry name" value="Alpha-L RNA-binding motif"/>
    <property type="match status" value="1"/>
</dbReference>
<organism evidence="6 7">
    <name type="scientific">Pseudomonas protegens (strain DSM 19095 / LMG 27888 / CFBP 6595 / CHA0)</name>
    <dbReference type="NCBI Taxonomy" id="1124983"/>
    <lineage>
        <taxon>Bacteria</taxon>
        <taxon>Pseudomonadati</taxon>
        <taxon>Pseudomonadota</taxon>
        <taxon>Gammaproteobacteria</taxon>
        <taxon>Pseudomonadales</taxon>
        <taxon>Pseudomonadaceae</taxon>
        <taxon>Pseudomonas</taxon>
    </lineage>
</organism>
<dbReference type="GO" id="GO:0009982">
    <property type="term" value="F:pseudouridine synthase activity"/>
    <property type="evidence" value="ECO:0007669"/>
    <property type="project" value="InterPro"/>
</dbReference>
<proteinExistence type="inferred from homology"/>
<dbReference type="PANTHER" id="PTHR47683:SF2">
    <property type="entry name" value="RNA-BINDING S4 DOMAIN-CONTAINING PROTEIN"/>
    <property type="match status" value="1"/>
</dbReference>
<keyword evidence="2 3" id="KW-0413">Isomerase</keyword>
<dbReference type="HOGENOM" id="CLU_024979_8_1_6"/>
<evidence type="ECO:0000313" key="7">
    <source>
        <dbReference type="Proteomes" id="UP000013940"/>
    </source>
</evidence>
<feature type="domain" description="Pseudouridine synthase RsuA/RluA-like" evidence="5">
    <location>
        <begin position="35"/>
        <end position="179"/>
    </location>
</feature>
<evidence type="ECO:0000259" key="5">
    <source>
        <dbReference type="Pfam" id="PF00849"/>
    </source>
</evidence>
<name>A0A2C9EU69_PSEPH</name>
<dbReference type="Pfam" id="PF00849">
    <property type="entry name" value="PseudoU_synth_2"/>
    <property type="match status" value="1"/>
</dbReference>
<reference evidence="7" key="1">
    <citation type="journal article" date="2014" name="Genome Announc.">
        <title>Full-genome sequence of the plant growth-promoting bacterium Pseudomonas protegens CHA0.</title>
        <authorList>
            <person name="Jousset A."/>
            <person name="Schuldes J."/>
            <person name="Keel C."/>
            <person name="Maurhofer M."/>
            <person name="Daniel R."/>
            <person name="Scheu S."/>
            <person name="Thuermer A."/>
        </authorList>
    </citation>
    <scope>NUCLEOTIDE SEQUENCE [LARGE SCALE GENOMIC DNA]</scope>
    <source>
        <strain evidence="7">DSM 19095 / LMG 27888 / CFBP 6595 / CHA0</strain>
    </source>
</reference>
<dbReference type="PROSITE" id="PS01149">
    <property type="entry name" value="PSI_RSU"/>
    <property type="match status" value="1"/>
</dbReference>
<evidence type="ECO:0000256" key="2">
    <source>
        <dbReference type="ARBA" id="ARBA00023235"/>
    </source>
</evidence>
<dbReference type="GO" id="GO:0006364">
    <property type="term" value="P:rRNA processing"/>
    <property type="evidence" value="ECO:0007669"/>
    <property type="project" value="UniProtKB-ARBA"/>
</dbReference>
<dbReference type="PANTHER" id="PTHR47683">
    <property type="entry name" value="PSEUDOURIDINE SYNTHASE FAMILY PROTEIN-RELATED"/>
    <property type="match status" value="1"/>
</dbReference>
<dbReference type="EMBL" id="CP003190">
    <property type="protein sequence ID" value="AGL87131.1"/>
    <property type="molecule type" value="Genomic_DNA"/>
</dbReference>
<dbReference type="InterPro" id="IPR050343">
    <property type="entry name" value="RsuA_PseudoU_synthase"/>
</dbReference>
<evidence type="ECO:0000256" key="3">
    <source>
        <dbReference type="RuleBase" id="RU003887"/>
    </source>
</evidence>
<comment type="similarity">
    <text evidence="1 3">Belongs to the pseudouridine synthase RsuA family.</text>
</comment>
<gene>
    <name evidence="6" type="primary">rluE</name>
    <name evidence="6" type="ORF">PFLCHA0_c53930</name>
</gene>
<dbReference type="Gene3D" id="3.30.70.580">
    <property type="entry name" value="Pseudouridine synthase I, catalytic domain, N-terminal subdomain"/>
    <property type="match status" value="1"/>
</dbReference>
<dbReference type="InterPro" id="IPR018496">
    <property type="entry name" value="PsdUridine_synth_RsuA/RluB_CS"/>
</dbReference>
<dbReference type="NCBIfam" id="TIGR00093">
    <property type="entry name" value="pseudouridine synthase"/>
    <property type="match status" value="1"/>
</dbReference>
<evidence type="ECO:0000256" key="4">
    <source>
        <dbReference type="SAM" id="MobiDB-lite"/>
    </source>
</evidence>
<feature type="region of interest" description="Disordered" evidence="4">
    <location>
        <begin position="1"/>
        <end position="26"/>
    </location>
</feature>
<dbReference type="InterPro" id="IPR020103">
    <property type="entry name" value="PsdUridine_synth_cat_dom_sf"/>
</dbReference>
<evidence type="ECO:0000313" key="6">
    <source>
        <dbReference type="EMBL" id="AGL87131.1"/>
    </source>
</evidence>
<dbReference type="EC" id="5.4.99.-" evidence="3"/>
<dbReference type="GO" id="GO:0140098">
    <property type="term" value="F:catalytic activity, acting on RNA"/>
    <property type="evidence" value="ECO:0007669"/>
    <property type="project" value="UniProtKB-ARBA"/>
</dbReference>
<dbReference type="eggNOG" id="COG1187">
    <property type="taxonomic scope" value="Bacteria"/>
</dbReference>
<dbReference type="AlphaFoldDB" id="A0A2C9EU69"/>
<dbReference type="InterPro" id="IPR020094">
    <property type="entry name" value="TruA/RsuA/RluB/E/F_N"/>
</dbReference>
<evidence type="ECO:0000256" key="1">
    <source>
        <dbReference type="ARBA" id="ARBA00008348"/>
    </source>
</evidence>
<accession>A0A2C9EU69</accession>
<dbReference type="InterPro" id="IPR000748">
    <property type="entry name" value="PsdUridine_synth_RsuA/RluB/E/F"/>
</dbReference>
<dbReference type="InterPro" id="IPR006145">
    <property type="entry name" value="PsdUridine_synth_RsuA/RluA"/>
</dbReference>
<sequence length="212" mass="23797">MSRPPRPASRRPGAKPFSSSPAKRVAKAAPVEPKLILFNKPFDVLTQFSDGEGRATLKDFIAVPGVYPAGRLDRDSEGLLLLTNDGQLQARIADPKHKLAKTYWVQVEGEPSAEQLQRLREGVQLNDGMTLPAEARQLEEPTLWPRNPPVRFRKSVPTSWLELVIREGRNRQVRRMTAAVGLPTLRLVRVRIGDWTLDGLEQGQWKEVAARL</sequence>
<dbReference type="Proteomes" id="UP000013940">
    <property type="component" value="Chromosome"/>
</dbReference>
<dbReference type="GO" id="GO:0001522">
    <property type="term" value="P:pseudouridine synthesis"/>
    <property type="evidence" value="ECO:0007669"/>
    <property type="project" value="InterPro"/>
</dbReference>
<dbReference type="GO" id="GO:0003723">
    <property type="term" value="F:RNA binding"/>
    <property type="evidence" value="ECO:0007669"/>
    <property type="project" value="InterPro"/>
</dbReference>
<dbReference type="KEGG" id="pprc:PFLCHA0_c53930"/>
<dbReference type="SUPFAM" id="SSF55120">
    <property type="entry name" value="Pseudouridine synthase"/>
    <property type="match status" value="1"/>
</dbReference>